<reference evidence="2 3" key="1">
    <citation type="submission" date="2019-07" db="EMBL/GenBank/DDBJ databases">
        <authorList>
            <person name="Zhou L.-Y."/>
        </authorList>
    </citation>
    <scope>NUCLEOTIDE SEQUENCE [LARGE SCALE GENOMIC DNA]</scope>
    <source>
        <strain evidence="2 3">YIM 101269</strain>
    </source>
</reference>
<evidence type="ECO:0000313" key="2">
    <source>
        <dbReference type="EMBL" id="TRY18741.1"/>
    </source>
</evidence>
<comment type="caution">
    <text evidence="2">The sequence shown here is derived from an EMBL/GenBank/DDBJ whole genome shotgun (WGS) entry which is preliminary data.</text>
</comment>
<keyword evidence="3" id="KW-1185">Reference proteome</keyword>
<dbReference type="OrthoDB" id="3376896at2"/>
<sequence>MTPVPATPPPDTRDWLVVLEQGCDECGWSPHPAAESVQRLRAAAPAWTAVLARDDARHRPAETTWSPLEYACHLRDVVTVWEERTRAMVAEDDPVFSNFDGDATAIARQYWNASPAAVADEFAVATAETAGVLEGLSAEEWERPGRRGDGAPFTVSSLALYFSHELTHHLRDANGCPTVAS</sequence>
<organism evidence="2 3">
    <name type="scientific">Tessaracoccus rhinocerotis</name>
    <dbReference type="NCBI Taxonomy" id="1689449"/>
    <lineage>
        <taxon>Bacteria</taxon>
        <taxon>Bacillati</taxon>
        <taxon>Actinomycetota</taxon>
        <taxon>Actinomycetes</taxon>
        <taxon>Propionibacteriales</taxon>
        <taxon>Propionibacteriaceae</taxon>
        <taxon>Tessaracoccus</taxon>
    </lineage>
</organism>
<dbReference type="Gene3D" id="1.20.120.450">
    <property type="entry name" value="dinb family like domain"/>
    <property type="match status" value="1"/>
</dbReference>
<evidence type="ECO:0000313" key="3">
    <source>
        <dbReference type="Proteomes" id="UP000317638"/>
    </source>
</evidence>
<protein>
    <submittedName>
        <fullName evidence="2">DinB family protein</fullName>
    </submittedName>
</protein>
<name>A0A553K210_9ACTN</name>
<dbReference type="InterPro" id="IPR034660">
    <property type="entry name" value="DinB/YfiT-like"/>
</dbReference>
<dbReference type="Pfam" id="PF12867">
    <property type="entry name" value="DinB_2"/>
    <property type="match status" value="1"/>
</dbReference>
<dbReference type="Proteomes" id="UP000317638">
    <property type="component" value="Unassembled WGS sequence"/>
</dbReference>
<accession>A0A553K210</accession>
<dbReference type="AlphaFoldDB" id="A0A553K210"/>
<dbReference type="InterPro" id="IPR024775">
    <property type="entry name" value="DinB-like"/>
</dbReference>
<evidence type="ECO:0000259" key="1">
    <source>
        <dbReference type="Pfam" id="PF12867"/>
    </source>
</evidence>
<gene>
    <name evidence="2" type="ORF">FOJ82_06395</name>
</gene>
<dbReference type="EMBL" id="VKKG01000002">
    <property type="protein sequence ID" value="TRY18741.1"/>
    <property type="molecule type" value="Genomic_DNA"/>
</dbReference>
<feature type="domain" description="DinB-like" evidence="1">
    <location>
        <begin position="39"/>
        <end position="171"/>
    </location>
</feature>
<proteinExistence type="predicted"/>
<dbReference type="SUPFAM" id="SSF109854">
    <property type="entry name" value="DinB/YfiT-like putative metalloenzymes"/>
    <property type="match status" value="1"/>
</dbReference>
<dbReference type="RefSeq" id="WP_143937633.1">
    <property type="nucleotide sequence ID" value="NZ_VKKG01000002.1"/>
</dbReference>